<dbReference type="InterPro" id="IPR001173">
    <property type="entry name" value="Glyco_trans_2-like"/>
</dbReference>
<evidence type="ECO:0000259" key="4">
    <source>
        <dbReference type="Pfam" id="PF00535"/>
    </source>
</evidence>
<evidence type="ECO:0000313" key="6">
    <source>
        <dbReference type="Proteomes" id="UP000286271"/>
    </source>
</evidence>
<evidence type="ECO:0000256" key="3">
    <source>
        <dbReference type="SAM" id="Coils"/>
    </source>
</evidence>
<gene>
    <name evidence="5" type="ORF">DW707_02240</name>
</gene>
<name>A0A414LYQ0_9FIRM</name>
<dbReference type="Proteomes" id="UP000286271">
    <property type="component" value="Unassembled WGS sequence"/>
</dbReference>
<protein>
    <submittedName>
        <fullName evidence="5">Glycosyltransferase</fullName>
    </submittedName>
</protein>
<dbReference type="CDD" id="cd00761">
    <property type="entry name" value="Glyco_tranf_GTA_type"/>
    <property type="match status" value="1"/>
</dbReference>
<comment type="caution">
    <text evidence="5">The sequence shown here is derived from an EMBL/GenBank/DDBJ whole genome shotgun (WGS) entry which is preliminary data.</text>
</comment>
<dbReference type="Gene3D" id="3.90.550.10">
    <property type="entry name" value="Spore Coat Polysaccharide Biosynthesis Protein SpsA, Chain A"/>
    <property type="match status" value="1"/>
</dbReference>
<sequence>MNQYKISVILPVYNVEKYIEKSIDSLMNQSIGFEKLQIILIDDNSTDQSAEIIRRYEKKYDNILGIYLTQNSHAAGKPRNEGLDIASGECVMFLDPDDMYEKNACEILYRELNEGGYDCVAGYYKEIDENDNIVNENAYSVMEIAEGVYDIENDLENVLKLRSGFWAKIYKRDLIEKLKLRFPEDVPGQDLVFFINYLLNCKKLKYVDKPVVFYRLRNKKNKSISFLYNEWFFLGISKSYKMCLEIFQEKKVADKFEILFKGALDFYIRCMIDSNLEEEVIAHILSEWQWAYDYETFQEQSEKDFWYGPVSKLLLNKEYDKAANVICQLRGLRKWNNELKEAVEWHKSNSESLQKQIDELKGWITQLEEARDYYKIQMENRQIEYEKLKLEFDGKQDQNDMYDQIEKEAKNWKYKYNNLISDTTIQKIAKKKKIDI</sequence>
<keyword evidence="1" id="KW-0328">Glycosyltransferase</keyword>
<dbReference type="PANTHER" id="PTHR22916">
    <property type="entry name" value="GLYCOSYLTRANSFERASE"/>
    <property type="match status" value="1"/>
</dbReference>
<dbReference type="SUPFAM" id="SSF53448">
    <property type="entry name" value="Nucleotide-diphospho-sugar transferases"/>
    <property type="match status" value="1"/>
</dbReference>
<proteinExistence type="predicted"/>
<dbReference type="Pfam" id="PF00535">
    <property type="entry name" value="Glycos_transf_2"/>
    <property type="match status" value="1"/>
</dbReference>
<feature type="coiled-coil region" evidence="3">
    <location>
        <begin position="336"/>
        <end position="422"/>
    </location>
</feature>
<dbReference type="PANTHER" id="PTHR22916:SF51">
    <property type="entry name" value="GLYCOSYLTRANSFERASE EPSH-RELATED"/>
    <property type="match status" value="1"/>
</dbReference>
<feature type="domain" description="Glycosyltransferase 2-like" evidence="4">
    <location>
        <begin position="7"/>
        <end position="133"/>
    </location>
</feature>
<keyword evidence="3" id="KW-0175">Coiled coil</keyword>
<dbReference type="GO" id="GO:0016757">
    <property type="term" value="F:glycosyltransferase activity"/>
    <property type="evidence" value="ECO:0007669"/>
    <property type="project" value="UniProtKB-KW"/>
</dbReference>
<evidence type="ECO:0000256" key="2">
    <source>
        <dbReference type="ARBA" id="ARBA00022679"/>
    </source>
</evidence>
<evidence type="ECO:0000256" key="1">
    <source>
        <dbReference type="ARBA" id="ARBA00022676"/>
    </source>
</evidence>
<reference evidence="5 6" key="1">
    <citation type="submission" date="2018-08" db="EMBL/GenBank/DDBJ databases">
        <title>A genome reference for cultivated species of the human gut microbiota.</title>
        <authorList>
            <person name="Zou Y."/>
            <person name="Xue W."/>
            <person name="Luo G."/>
        </authorList>
    </citation>
    <scope>NUCLEOTIDE SEQUENCE [LARGE SCALE GENOMIC DNA]</scope>
    <source>
        <strain evidence="5 6">AM27-11</strain>
    </source>
</reference>
<dbReference type="AlphaFoldDB" id="A0A414LYQ0"/>
<dbReference type="RefSeq" id="WP_118929720.1">
    <property type="nucleotide sequence ID" value="NZ_QSKW01000002.1"/>
</dbReference>
<keyword evidence="2 5" id="KW-0808">Transferase</keyword>
<evidence type="ECO:0000313" key="5">
    <source>
        <dbReference type="EMBL" id="RHF00044.1"/>
    </source>
</evidence>
<dbReference type="InterPro" id="IPR029044">
    <property type="entry name" value="Nucleotide-diphossugar_trans"/>
</dbReference>
<dbReference type="EMBL" id="QSKW01000002">
    <property type="protein sequence ID" value="RHF00044.1"/>
    <property type="molecule type" value="Genomic_DNA"/>
</dbReference>
<accession>A0A414LYQ0</accession>
<organism evidence="5 6">
    <name type="scientific">Roseburia inulinivorans</name>
    <dbReference type="NCBI Taxonomy" id="360807"/>
    <lineage>
        <taxon>Bacteria</taxon>
        <taxon>Bacillati</taxon>
        <taxon>Bacillota</taxon>
        <taxon>Clostridia</taxon>
        <taxon>Lachnospirales</taxon>
        <taxon>Lachnospiraceae</taxon>
        <taxon>Roseburia</taxon>
    </lineage>
</organism>